<evidence type="ECO:0000313" key="1">
    <source>
        <dbReference type="EMBL" id="KAI3724940.1"/>
    </source>
</evidence>
<protein>
    <submittedName>
        <fullName evidence="1">Uncharacterized protein</fullName>
    </submittedName>
</protein>
<name>A0ACB9BSG5_9ASTR</name>
<dbReference type="EMBL" id="CM042039">
    <property type="protein sequence ID" value="KAI3724940.1"/>
    <property type="molecule type" value="Genomic_DNA"/>
</dbReference>
<keyword evidence="2" id="KW-1185">Reference proteome</keyword>
<organism evidence="1 2">
    <name type="scientific">Smallanthus sonchifolius</name>
    <dbReference type="NCBI Taxonomy" id="185202"/>
    <lineage>
        <taxon>Eukaryota</taxon>
        <taxon>Viridiplantae</taxon>
        <taxon>Streptophyta</taxon>
        <taxon>Embryophyta</taxon>
        <taxon>Tracheophyta</taxon>
        <taxon>Spermatophyta</taxon>
        <taxon>Magnoliopsida</taxon>
        <taxon>eudicotyledons</taxon>
        <taxon>Gunneridae</taxon>
        <taxon>Pentapetalae</taxon>
        <taxon>asterids</taxon>
        <taxon>campanulids</taxon>
        <taxon>Asterales</taxon>
        <taxon>Asteraceae</taxon>
        <taxon>Asteroideae</taxon>
        <taxon>Heliantheae alliance</taxon>
        <taxon>Millerieae</taxon>
        <taxon>Smallanthus</taxon>
    </lineage>
</organism>
<evidence type="ECO:0000313" key="2">
    <source>
        <dbReference type="Proteomes" id="UP001056120"/>
    </source>
</evidence>
<sequence length="308" mass="35141">MLDNIPFEVQVEIIKRLPVRSLIQFRSVSKAWKSLIDSSDFIARYIAQPPQHLLVWYFDGSDNQKCVSIVVDAIFPKHKVYVPVPISVNMRMIYSTMCSSHGLLCLYGDYRMGLISGTGRAVLWNPSIRKAVSVVVSNVTRAWRSAHSGNLPRNGFLYWLAIDRITKDNLIISFDMTSEEFTQVNLPKSLTRVPKYYLSMFNLKESLVVLERPAMVVWMMEDGVTKSFTKLFTVNVNTLDACGFRKPVTELLEDDFGIYKLLLSEPYSRRRDYLGIDGILETSIIKCANDLKSSSPSYFLFPFHGGSF</sequence>
<accession>A0ACB9BSG5</accession>
<comment type="caution">
    <text evidence="1">The sequence shown here is derived from an EMBL/GenBank/DDBJ whole genome shotgun (WGS) entry which is preliminary data.</text>
</comment>
<reference evidence="1 2" key="2">
    <citation type="journal article" date="2022" name="Mol. Ecol. Resour.">
        <title>The genomes of chicory, endive, great burdock and yacon provide insights into Asteraceae paleo-polyploidization history and plant inulin production.</title>
        <authorList>
            <person name="Fan W."/>
            <person name="Wang S."/>
            <person name="Wang H."/>
            <person name="Wang A."/>
            <person name="Jiang F."/>
            <person name="Liu H."/>
            <person name="Zhao H."/>
            <person name="Xu D."/>
            <person name="Zhang Y."/>
        </authorList>
    </citation>
    <scope>NUCLEOTIDE SEQUENCE [LARGE SCALE GENOMIC DNA]</scope>
    <source>
        <strain evidence="2">cv. Yunnan</strain>
        <tissue evidence="1">Leaves</tissue>
    </source>
</reference>
<dbReference type="Proteomes" id="UP001056120">
    <property type="component" value="Linkage Group LG22"/>
</dbReference>
<reference evidence="2" key="1">
    <citation type="journal article" date="2022" name="Mol. Ecol. Resour.">
        <title>The genomes of chicory, endive, great burdock and yacon provide insights into Asteraceae palaeo-polyploidization history and plant inulin production.</title>
        <authorList>
            <person name="Fan W."/>
            <person name="Wang S."/>
            <person name="Wang H."/>
            <person name="Wang A."/>
            <person name="Jiang F."/>
            <person name="Liu H."/>
            <person name="Zhao H."/>
            <person name="Xu D."/>
            <person name="Zhang Y."/>
        </authorList>
    </citation>
    <scope>NUCLEOTIDE SEQUENCE [LARGE SCALE GENOMIC DNA]</scope>
    <source>
        <strain evidence="2">cv. Yunnan</strain>
    </source>
</reference>
<gene>
    <name evidence="1" type="ORF">L1987_64708</name>
</gene>
<proteinExistence type="predicted"/>